<dbReference type="InterPro" id="IPR000182">
    <property type="entry name" value="GNAT_dom"/>
</dbReference>
<evidence type="ECO:0000259" key="1">
    <source>
        <dbReference type="PROSITE" id="PS51186"/>
    </source>
</evidence>
<protein>
    <submittedName>
        <fullName evidence="2">GNAT family N-acetyltransferase</fullName>
    </submittedName>
</protein>
<dbReference type="SUPFAM" id="SSF55729">
    <property type="entry name" value="Acyl-CoA N-acyltransferases (Nat)"/>
    <property type="match status" value="1"/>
</dbReference>
<gene>
    <name evidence="2" type="ORF">H5P27_07695</name>
</gene>
<evidence type="ECO:0000313" key="3">
    <source>
        <dbReference type="Proteomes" id="UP000526501"/>
    </source>
</evidence>
<comment type="caution">
    <text evidence="2">The sequence shown here is derived from an EMBL/GenBank/DDBJ whole genome shotgun (WGS) entry which is preliminary data.</text>
</comment>
<proteinExistence type="predicted"/>
<organism evidence="2 3">
    <name type="scientific">Pelagicoccus albus</name>
    <dbReference type="NCBI Taxonomy" id="415222"/>
    <lineage>
        <taxon>Bacteria</taxon>
        <taxon>Pseudomonadati</taxon>
        <taxon>Verrucomicrobiota</taxon>
        <taxon>Opitutia</taxon>
        <taxon>Puniceicoccales</taxon>
        <taxon>Pelagicoccaceae</taxon>
        <taxon>Pelagicoccus</taxon>
    </lineage>
</organism>
<keyword evidence="3" id="KW-1185">Reference proteome</keyword>
<evidence type="ECO:0000313" key="2">
    <source>
        <dbReference type="EMBL" id="MBC2605924.1"/>
    </source>
</evidence>
<name>A0A7X1B5A9_9BACT</name>
<feature type="domain" description="N-acetyltransferase" evidence="1">
    <location>
        <begin position="11"/>
        <end position="168"/>
    </location>
</feature>
<dbReference type="Pfam" id="PF13302">
    <property type="entry name" value="Acetyltransf_3"/>
    <property type="match status" value="1"/>
</dbReference>
<dbReference type="RefSeq" id="WP_185659812.1">
    <property type="nucleotide sequence ID" value="NZ_CAWPOO010000007.1"/>
</dbReference>
<dbReference type="Proteomes" id="UP000526501">
    <property type="component" value="Unassembled WGS sequence"/>
</dbReference>
<dbReference type="InterPro" id="IPR051531">
    <property type="entry name" value="N-acetyltransferase"/>
</dbReference>
<dbReference type="PANTHER" id="PTHR43792">
    <property type="entry name" value="GNAT FAMILY, PUTATIVE (AFU_ORTHOLOGUE AFUA_3G00765)-RELATED-RELATED"/>
    <property type="match status" value="1"/>
</dbReference>
<reference evidence="2 3" key="1">
    <citation type="submission" date="2020-07" db="EMBL/GenBank/DDBJ databases">
        <authorList>
            <person name="Feng X."/>
        </authorList>
    </citation>
    <scope>NUCLEOTIDE SEQUENCE [LARGE SCALE GENOMIC DNA]</scope>
    <source>
        <strain evidence="2 3">JCM23202</strain>
    </source>
</reference>
<dbReference type="PROSITE" id="PS51186">
    <property type="entry name" value="GNAT"/>
    <property type="match status" value="1"/>
</dbReference>
<dbReference type="Gene3D" id="3.40.630.30">
    <property type="match status" value="1"/>
</dbReference>
<dbReference type="PANTHER" id="PTHR43792:SF1">
    <property type="entry name" value="N-ACETYLTRANSFERASE DOMAIN-CONTAINING PROTEIN"/>
    <property type="match status" value="1"/>
</dbReference>
<dbReference type="GO" id="GO:0016747">
    <property type="term" value="F:acyltransferase activity, transferring groups other than amino-acyl groups"/>
    <property type="evidence" value="ECO:0007669"/>
    <property type="project" value="InterPro"/>
</dbReference>
<keyword evidence="2" id="KW-0808">Transferase</keyword>
<sequence length="168" mass="18975">MPKQLFSTERLDVREIDMGDVKDIFEVYSDEEAMTWVGDGSPIKYTDCIKWVDITLENYKQRGYGLSAIYEKTTSKHIGFCGIVHPGGQPEPELKYALRKEYWGHGYGTEVAKGMTSYGQKELQLPRIISTVAEEHSASQKVLQKAGYSYQSSITEDDNSRTLTFAIG</sequence>
<dbReference type="AlphaFoldDB" id="A0A7X1B5A9"/>
<dbReference type="EMBL" id="JACHVC010000007">
    <property type="protein sequence ID" value="MBC2605924.1"/>
    <property type="molecule type" value="Genomic_DNA"/>
</dbReference>
<dbReference type="InterPro" id="IPR016181">
    <property type="entry name" value="Acyl_CoA_acyltransferase"/>
</dbReference>
<accession>A0A7X1B5A9</accession>